<dbReference type="Pfam" id="PF00848">
    <property type="entry name" value="Ring_hydroxyl_A"/>
    <property type="match status" value="1"/>
</dbReference>
<dbReference type="Gene3D" id="3.90.380.10">
    <property type="entry name" value="Naphthalene 1,2-dioxygenase Alpha Subunit, Chain A, domain 1"/>
    <property type="match status" value="1"/>
</dbReference>
<keyword evidence="9" id="KW-1185">Reference proteome</keyword>
<comment type="cofactor">
    <cofactor evidence="1">
        <name>Fe cation</name>
        <dbReference type="ChEBI" id="CHEBI:24875"/>
    </cofactor>
</comment>
<evidence type="ECO:0000256" key="6">
    <source>
        <dbReference type="ARBA" id="ARBA00023014"/>
    </source>
</evidence>
<organism evidence="8 9">
    <name type="scientific">Acuticoccus mangrovi</name>
    <dbReference type="NCBI Taxonomy" id="2796142"/>
    <lineage>
        <taxon>Bacteria</taxon>
        <taxon>Pseudomonadati</taxon>
        <taxon>Pseudomonadota</taxon>
        <taxon>Alphaproteobacteria</taxon>
        <taxon>Hyphomicrobiales</taxon>
        <taxon>Amorphaceae</taxon>
        <taxon>Acuticoccus</taxon>
    </lineage>
</organism>
<evidence type="ECO:0000256" key="1">
    <source>
        <dbReference type="ARBA" id="ARBA00001962"/>
    </source>
</evidence>
<name>A0A934MG06_9HYPH</name>
<dbReference type="InterPro" id="IPR036922">
    <property type="entry name" value="Rieske_2Fe-2S_sf"/>
</dbReference>
<keyword evidence="3" id="KW-0479">Metal-binding</keyword>
<evidence type="ECO:0000256" key="3">
    <source>
        <dbReference type="ARBA" id="ARBA00022723"/>
    </source>
</evidence>
<evidence type="ECO:0000313" key="8">
    <source>
        <dbReference type="EMBL" id="MBJ3775480.1"/>
    </source>
</evidence>
<dbReference type="EMBL" id="JAEKJA010000005">
    <property type="protein sequence ID" value="MBJ3775480.1"/>
    <property type="molecule type" value="Genomic_DNA"/>
</dbReference>
<sequence length="428" mass="47586">MLQIVPDFRGEDVSHDVIATLIRDRKPGHMLPAGLYNRRDVFEADLDMIFHRHWIAVAVEADVPEPGDVYAVDIGRSSILIVRDEDEGIRAFHNVCSHRAARLVPAGHSIVGKLVCPYHQWAYDLTGELFSAPHMGVDFDMGLHHLKPVAVRNIGGLVYVCLSQDPPQDIETLAALMSERLEPYELKDAKVAFETDIVEKGNWKLVIENNRECYHCAANHPELCLSLFAADFGFDAVDLSPTERAEADALDAAYVRARALWDGAGLDHSAVEHWQGQATNFRTERLLIAGTGESQTPDSRAASRVPLGRMGNSGCGNIHLWGINSWNHVMADHAVVINIFPLSPGETLVRTKWLVHKDAVEGVDYDLDHLTSVWIATNQQDADLVAMSQEGVRSAGYTPGPYSVHTERLVDDWTTWYCERMTHHGYGG</sequence>
<dbReference type="PROSITE" id="PS51296">
    <property type="entry name" value="RIESKE"/>
    <property type="match status" value="1"/>
</dbReference>
<dbReference type="GO" id="GO:0005506">
    <property type="term" value="F:iron ion binding"/>
    <property type="evidence" value="ECO:0007669"/>
    <property type="project" value="InterPro"/>
</dbReference>
<evidence type="ECO:0000256" key="2">
    <source>
        <dbReference type="ARBA" id="ARBA00022714"/>
    </source>
</evidence>
<dbReference type="GO" id="GO:0051213">
    <property type="term" value="F:dioxygenase activity"/>
    <property type="evidence" value="ECO:0007669"/>
    <property type="project" value="UniProtKB-KW"/>
</dbReference>
<dbReference type="Gene3D" id="2.102.10.10">
    <property type="entry name" value="Rieske [2Fe-2S] iron-sulphur domain"/>
    <property type="match status" value="1"/>
</dbReference>
<evidence type="ECO:0000256" key="5">
    <source>
        <dbReference type="ARBA" id="ARBA00023004"/>
    </source>
</evidence>
<dbReference type="Pfam" id="PF00355">
    <property type="entry name" value="Rieske"/>
    <property type="match status" value="1"/>
</dbReference>
<dbReference type="InterPro" id="IPR017941">
    <property type="entry name" value="Rieske_2Fe-2S"/>
</dbReference>
<dbReference type="SUPFAM" id="SSF50022">
    <property type="entry name" value="ISP domain"/>
    <property type="match status" value="1"/>
</dbReference>
<keyword evidence="2" id="KW-0001">2Fe-2S</keyword>
<dbReference type="AlphaFoldDB" id="A0A934MG06"/>
<dbReference type="RefSeq" id="WP_198881374.1">
    <property type="nucleotide sequence ID" value="NZ_JAEKJA010000005.1"/>
</dbReference>
<dbReference type="InterPro" id="IPR015879">
    <property type="entry name" value="Ring_hydroxy_dOase_asu_C_dom"/>
</dbReference>
<dbReference type="PANTHER" id="PTHR43756">
    <property type="entry name" value="CHOLINE MONOOXYGENASE, CHLOROPLASTIC"/>
    <property type="match status" value="1"/>
</dbReference>
<dbReference type="PRINTS" id="PR00090">
    <property type="entry name" value="RNGDIOXGNASE"/>
</dbReference>
<reference evidence="8" key="1">
    <citation type="submission" date="2020-12" db="EMBL/GenBank/DDBJ databases">
        <title>Bacterial taxonomy.</title>
        <authorList>
            <person name="Pan X."/>
        </authorList>
    </citation>
    <scope>NUCLEOTIDE SEQUENCE</scope>
    <source>
        <strain evidence="8">B2012</strain>
    </source>
</reference>
<protein>
    <submittedName>
        <fullName evidence="8">Aromatic ring-hydroxylating dioxygenase subunit alpha</fullName>
    </submittedName>
</protein>
<dbReference type="SUPFAM" id="SSF55961">
    <property type="entry name" value="Bet v1-like"/>
    <property type="match status" value="1"/>
</dbReference>
<evidence type="ECO:0000259" key="7">
    <source>
        <dbReference type="PROSITE" id="PS51296"/>
    </source>
</evidence>
<evidence type="ECO:0000256" key="4">
    <source>
        <dbReference type="ARBA" id="ARBA00023002"/>
    </source>
</evidence>
<keyword evidence="6" id="KW-0411">Iron-sulfur</keyword>
<feature type="domain" description="Rieske" evidence="7">
    <location>
        <begin position="54"/>
        <end position="160"/>
    </location>
</feature>
<dbReference type="GO" id="GO:0051537">
    <property type="term" value="F:2 iron, 2 sulfur cluster binding"/>
    <property type="evidence" value="ECO:0007669"/>
    <property type="project" value="UniProtKB-KW"/>
</dbReference>
<keyword evidence="4" id="KW-0560">Oxidoreductase</keyword>
<comment type="caution">
    <text evidence="8">The sequence shown here is derived from an EMBL/GenBank/DDBJ whole genome shotgun (WGS) entry which is preliminary data.</text>
</comment>
<dbReference type="InterPro" id="IPR001663">
    <property type="entry name" value="Rng_hydr_dOase-A"/>
</dbReference>
<dbReference type="CDD" id="cd08884">
    <property type="entry name" value="RHO_alpha_C_GbcA-like"/>
    <property type="match status" value="1"/>
</dbReference>
<dbReference type="CDD" id="cd03469">
    <property type="entry name" value="Rieske_RO_Alpha_N"/>
    <property type="match status" value="1"/>
</dbReference>
<gene>
    <name evidence="8" type="ORF">JCR33_07270</name>
</gene>
<accession>A0A934MG06</accession>
<dbReference type="Proteomes" id="UP000609531">
    <property type="component" value="Unassembled WGS sequence"/>
</dbReference>
<keyword evidence="5" id="KW-0408">Iron</keyword>
<keyword evidence="8" id="KW-0223">Dioxygenase</keyword>
<proteinExistence type="predicted"/>
<dbReference type="PANTHER" id="PTHR43756:SF5">
    <property type="entry name" value="CHOLINE MONOOXYGENASE, CHLOROPLASTIC"/>
    <property type="match status" value="1"/>
</dbReference>
<evidence type="ECO:0000313" key="9">
    <source>
        <dbReference type="Proteomes" id="UP000609531"/>
    </source>
</evidence>